<dbReference type="Proteomes" id="UP000002630">
    <property type="component" value="Linkage Group LG04"/>
</dbReference>
<feature type="region of interest" description="Disordered" evidence="1">
    <location>
        <begin position="170"/>
        <end position="193"/>
    </location>
</feature>
<reference evidence="3 4" key="1">
    <citation type="journal article" date="2010" name="Nature">
        <title>The Ectocarpus genome and the independent evolution of multicellularity in brown algae.</title>
        <authorList>
            <person name="Cock J.M."/>
            <person name="Sterck L."/>
            <person name="Rouze P."/>
            <person name="Scornet D."/>
            <person name="Allen A.E."/>
            <person name="Amoutzias G."/>
            <person name="Anthouard V."/>
            <person name="Artiguenave F."/>
            <person name="Aury J.M."/>
            <person name="Badger J.H."/>
            <person name="Beszteri B."/>
            <person name="Billiau K."/>
            <person name="Bonnet E."/>
            <person name="Bothwell J.H."/>
            <person name="Bowler C."/>
            <person name="Boyen C."/>
            <person name="Brownlee C."/>
            <person name="Carrano C.J."/>
            <person name="Charrier B."/>
            <person name="Cho G.Y."/>
            <person name="Coelho S.M."/>
            <person name="Collen J."/>
            <person name="Corre E."/>
            <person name="Da Silva C."/>
            <person name="Delage L."/>
            <person name="Delaroque N."/>
            <person name="Dittami S.M."/>
            <person name="Doulbeau S."/>
            <person name="Elias M."/>
            <person name="Farnham G."/>
            <person name="Gachon C.M."/>
            <person name="Gschloessl B."/>
            <person name="Heesch S."/>
            <person name="Jabbari K."/>
            <person name="Jubin C."/>
            <person name="Kawai H."/>
            <person name="Kimura K."/>
            <person name="Kloareg B."/>
            <person name="Kupper F.C."/>
            <person name="Lang D."/>
            <person name="Le Bail A."/>
            <person name="Leblanc C."/>
            <person name="Lerouge P."/>
            <person name="Lohr M."/>
            <person name="Lopez P.J."/>
            <person name="Martens C."/>
            <person name="Maumus F."/>
            <person name="Michel G."/>
            <person name="Miranda-Saavedra D."/>
            <person name="Morales J."/>
            <person name="Moreau H."/>
            <person name="Motomura T."/>
            <person name="Nagasato C."/>
            <person name="Napoli C.A."/>
            <person name="Nelson D.R."/>
            <person name="Nyvall-Collen P."/>
            <person name="Peters A.F."/>
            <person name="Pommier C."/>
            <person name="Potin P."/>
            <person name="Poulain J."/>
            <person name="Quesneville H."/>
            <person name="Read B."/>
            <person name="Rensing S.A."/>
            <person name="Ritter A."/>
            <person name="Rousvoal S."/>
            <person name="Samanta M."/>
            <person name="Samson G."/>
            <person name="Schroeder D.C."/>
            <person name="Segurens B."/>
            <person name="Strittmatter M."/>
            <person name="Tonon T."/>
            <person name="Tregear J.W."/>
            <person name="Valentin K."/>
            <person name="von Dassow P."/>
            <person name="Yamagishi T."/>
            <person name="Van de Peer Y."/>
            <person name="Wincker P."/>
        </authorList>
    </citation>
    <scope>NUCLEOTIDE SEQUENCE [LARGE SCALE GENOMIC DNA]</scope>
    <source>
        <strain evidence="4">Ec32 / CCAP1310/4</strain>
    </source>
</reference>
<feature type="region of interest" description="Disordered" evidence="1">
    <location>
        <begin position="72"/>
        <end position="107"/>
    </location>
</feature>
<feature type="domain" description="Crossover junction endonuclease MUS81-like HHH" evidence="2">
    <location>
        <begin position="199"/>
        <end position="267"/>
    </location>
</feature>
<dbReference type="InterPro" id="IPR010996">
    <property type="entry name" value="HHH_MUS81"/>
</dbReference>
<organism evidence="3 4">
    <name type="scientific">Ectocarpus siliculosus</name>
    <name type="common">Brown alga</name>
    <name type="synonym">Conferva siliculosa</name>
    <dbReference type="NCBI Taxonomy" id="2880"/>
    <lineage>
        <taxon>Eukaryota</taxon>
        <taxon>Sar</taxon>
        <taxon>Stramenopiles</taxon>
        <taxon>Ochrophyta</taxon>
        <taxon>PX clade</taxon>
        <taxon>Phaeophyceae</taxon>
        <taxon>Ectocarpales</taxon>
        <taxon>Ectocarpaceae</taxon>
        <taxon>Ectocarpus</taxon>
    </lineage>
</organism>
<dbReference type="EMBL" id="FN648960">
    <property type="protein sequence ID" value="CBJ27489.1"/>
    <property type="molecule type" value="Genomic_DNA"/>
</dbReference>
<feature type="compositionally biased region" description="Basic and acidic residues" evidence="1">
    <location>
        <begin position="21"/>
        <end position="36"/>
    </location>
</feature>
<feature type="region of interest" description="Disordered" evidence="1">
    <location>
        <begin position="21"/>
        <end position="55"/>
    </location>
</feature>
<dbReference type="eggNOG" id="ENOG502RZNP">
    <property type="taxonomic scope" value="Eukaryota"/>
</dbReference>
<evidence type="ECO:0000313" key="4">
    <source>
        <dbReference type="Proteomes" id="UP000002630"/>
    </source>
</evidence>
<dbReference type="OrthoDB" id="205514at2759"/>
<proteinExistence type="predicted"/>
<evidence type="ECO:0000259" key="2">
    <source>
        <dbReference type="Pfam" id="PF14716"/>
    </source>
</evidence>
<dbReference type="STRING" id="2880.D7G694"/>
<feature type="compositionally biased region" description="Basic and acidic residues" evidence="1">
    <location>
        <begin position="72"/>
        <end position="86"/>
    </location>
</feature>
<dbReference type="AlphaFoldDB" id="D7G694"/>
<dbReference type="InterPro" id="IPR027421">
    <property type="entry name" value="DNA_pol_lamdba_lyase_dom_sf"/>
</dbReference>
<feature type="compositionally biased region" description="Low complexity" evidence="1">
    <location>
        <begin position="90"/>
        <end position="100"/>
    </location>
</feature>
<dbReference type="Pfam" id="PF14716">
    <property type="entry name" value="HHH_8"/>
    <property type="match status" value="1"/>
</dbReference>
<keyword evidence="4" id="KW-1185">Reference proteome</keyword>
<dbReference type="EMBL" id="FN649729">
    <property type="protein sequence ID" value="CBJ27489.1"/>
    <property type="molecule type" value="Genomic_DNA"/>
</dbReference>
<evidence type="ECO:0000256" key="1">
    <source>
        <dbReference type="SAM" id="MobiDB-lite"/>
    </source>
</evidence>
<sequence>MADSSTAARVEALRKAAVDRGIDLPKAKKKSSREVEEALETAGLEDETGGSGDNEALKKAALKILAKKFGVKKEQQKATGKRKADGGKGAAKPAAPSSSALDEVWDVSTKEERKKYVAKLIEIAKARGVRIPEDAQAASMGVGTVIMGSKDADNKLKVKDAVEELTDKFGKDPAWVDPEDSGPKKKKRPSTAKQCTCPENKALADAFDELAGLYFKEGSKAGGVYKKVVSAIKDMPKPLTTAPKKGEVPGIGAKTIQKINEFLATGKIQTLEDKRAESVM</sequence>
<dbReference type="Gene3D" id="1.10.150.110">
    <property type="entry name" value="DNA polymerase beta, N-terminal domain-like"/>
    <property type="match status" value="1"/>
</dbReference>
<protein>
    <recommendedName>
        <fullName evidence="2">Crossover junction endonuclease MUS81-like HHH domain-containing protein</fullName>
    </recommendedName>
</protein>
<accession>D7G694</accession>
<evidence type="ECO:0000313" key="3">
    <source>
        <dbReference type="EMBL" id="CBJ27489.1"/>
    </source>
</evidence>
<gene>
    <name evidence="3" type="ORF">Esi_0073_0048</name>
</gene>
<dbReference type="InParanoid" id="D7G694"/>
<name>D7G694_ECTSI</name>
<feature type="compositionally biased region" description="Acidic residues" evidence="1">
    <location>
        <begin position="37"/>
        <end position="48"/>
    </location>
</feature>
<dbReference type="SUPFAM" id="SSF47802">
    <property type="entry name" value="DNA polymerase beta, N-terminal domain-like"/>
    <property type="match status" value="1"/>
</dbReference>